<comment type="caution">
    <text evidence="4">The sequence shown here is derived from an EMBL/GenBank/DDBJ whole genome shotgun (WGS) entry which is preliminary data.</text>
</comment>
<evidence type="ECO:0000256" key="3">
    <source>
        <dbReference type="SAM" id="MobiDB-lite"/>
    </source>
</evidence>
<accession>A0ABC8UP23</accession>
<gene>
    <name evidence="4" type="ORF">ILEXP_LOCUS53033</name>
</gene>
<dbReference type="NCBIfam" id="TIGR00055">
    <property type="entry name" value="uppS"/>
    <property type="match status" value="1"/>
</dbReference>
<dbReference type="GO" id="GO:0016740">
    <property type="term" value="F:transferase activity"/>
    <property type="evidence" value="ECO:0007669"/>
    <property type="project" value="UniProtKB-KW"/>
</dbReference>
<sequence length="211" mass="23854">MLSLRFPVPLPPKNTTLSHSQNKPFSSFTSDSALSKETKKSIPKFHMLLVNLSQQVELPAGLRRELMPKHVGNIPDGHSRWARQRGLSVQHGHSTIGRRLTELTRLCDKWGVQVFTVYGVSTETLIRPKEELDFLVSMFEEWVKSNMEEWARQNIRFSVIGNKSPLPRSIEQVLSEAEVALKANSGLHLMVALGYDGRYEIMQASKACLAK</sequence>
<dbReference type="InterPro" id="IPR036424">
    <property type="entry name" value="UPP_synth-like_sf"/>
</dbReference>
<dbReference type="Proteomes" id="UP001642360">
    <property type="component" value="Unassembled WGS sequence"/>
</dbReference>
<reference evidence="4 5" key="1">
    <citation type="submission" date="2024-02" db="EMBL/GenBank/DDBJ databases">
        <authorList>
            <person name="Vignale AGUSTIN F."/>
            <person name="Sosa J E."/>
            <person name="Modenutti C."/>
        </authorList>
    </citation>
    <scope>NUCLEOTIDE SEQUENCE [LARGE SCALE GENOMIC DNA]</scope>
</reference>
<feature type="compositionally biased region" description="Polar residues" evidence="3">
    <location>
        <begin position="13"/>
        <end position="32"/>
    </location>
</feature>
<dbReference type="SUPFAM" id="SSF64005">
    <property type="entry name" value="Undecaprenyl diphosphate synthase"/>
    <property type="match status" value="1"/>
</dbReference>
<proteinExistence type="inferred from homology"/>
<dbReference type="AlphaFoldDB" id="A0ABC8UP23"/>
<feature type="region of interest" description="Disordered" evidence="3">
    <location>
        <begin position="1"/>
        <end position="32"/>
    </location>
</feature>
<dbReference type="InterPro" id="IPR001441">
    <property type="entry name" value="UPP_synth-like"/>
</dbReference>
<evidence type="ECO:0000313" key="5">
    <source>
        <dbReference type="Proteomes" id="UP001642360"/>
    </source>
</evidence>
<name>A0ABC8UP23_9AQUA</name>
<evidence type="ECO:0000256" key="2">
    <source>
        <dbReference type="RuleBase" id="RU363018"/>
    </source>
</evidence>
<dbReference type="EC" id="2.5.1.-" evidence="2"/>
<dbReference type="PANTHER" id="PTHR10291">
    <property type="entry name" value="DEHYDRODOLICHYL DIPHOSPHATE SYNTHASE FAMILY MEMBER"/>
    <property type="match status" value="1"/>
</dbReference>
<evidence type="ECO:0000256" key="1">
    <source>
        <dbReference type="ARBA" id="ARBA00022679"/>
    </source>
</evidence>
<dbReference type="EMBL" id="CAUOFW020008447">
    <property type="protein sequence ID" value="CAK9182811.1"/>
    <property type="molecule type" value="Genomic_DNA"/>
</dbReference>
<keyword evidence="5" id="KW-1185">Reference proteome</keyword>
<evidence type="ECO:0000313" key="4">
    <source>
        <dbReference type="EMBL" id="CAK9182811.1"/>
    </source>
</evidence>
<dbReference type="Pfam" id="PF01255">
    <property type="entry name" value="Prenyltransf"/>
    <property type="match status" value="1"/>
</dbReference>
<protein>
    <recommendedName>
        <fullName evidence="2">Alkyl transferase</fullName>
        <ecNumber evidence="2">2.5.1.-</ecNumber>
    </recommendedName>
</protein>
<dbReference type="Gene3D" id="3.40.1180.10">
    <property type="entry name" value="Decaprenyl diphosphate synthase-like"/>
    <property type="match status" value="1"/>
</dbReference>
<keyword evidence="1 2" id="KW-0808">Transferase</keyword>
<dbReference type="PANTHER" id="PTHR10291:SF0">
    <property type="entry name" value="DEHYDRODOLICHYL DIPHOSPHATE SYNTHASE 2"/>
    <property type="match status" value="1"/>
</dbReference>
<organism evidence="4 5">
    <name type="scientific">Ilex paraguariensis</name>
    <name type="common">yerba mate</name>
    <dbReference type="NCBI Taxonomy" id="185542"/>
    <lineage>
        <taxon>Eukaryota</taxon>
        <taxon>Viridiplantae</taxon>
        <taxon>Streptophyta</taxon>
        <taxon>Embryophyta</taxon>
        <taxon>Tracheophyta</taxon>
        <taxon>Spermatophyta</taxon>
        <taxon>Magnoliopsida</taxon>
        <taxon>eudicotyledons</taxon>
        <taxon>Gunneridae</taxon>
        <taxon>Pentapetalae</taxon>
        <taxon>asterids</taxon>
        <taxon>campanulids</taxon>
        <taxon>Aquifoliales</taxon>
        <taxon>Aquifoliaceae</taxon>
        <taxon>Ilex</taxon>
    </lineage>
</organism>
<comment type="similarity">
    <text evidence="2">Belongs to the UPP synthase family.</text>
</comment>